<proteinExistence type="predicted"/>
<dbReference type="Proteomes" id="UP000027135">
    <property type="component" value="Unassembled WGS sequence"/>
</dbReference>
<dbReference type="EMBL" id="KK852457">
    <property type="protein sequence ID" value="KDR23603.1"/>
    <property type="molecule type" value="Genomic_DNA"/>
</dbReference>
<sequence>MATGHTKDAVQRTQKSDSGKRTEIPPLQERVTGRAQASKTSTCYVADGTRTILIHLHKVYLTQEAVEESRLAGGFFALEFLYRGSNIKRQARTGQKDSQKPKTTDAVIQQTSPTLYLEP</sequence>
<evidence type="ECO:0000313" key="3">
    <source>
        <dbReference type="Proteomes" id="UP000027135"/>
    </source>
</evidence>
<dbReference type="InParanoid" id="A0A067RKR9"/>
<evidence type="ECO:0000313" key="2">
    <source>
        <dbReference type="EMBL" id="KDR23603.1"/>
    </source>
</evidence>
<accession>A0A067RKR9</accession>
<keyword evidence="3" id="KW-1185">Reference proteome</keyword>
<feature type="compositionally biased region" description="Basic and acidic residues" evidence="1">
    <location>
        <begin position="94"/>
        <end position="103"/>
    </location>
</feature>
<feature type="region of interest" description="Disordered" evidence="1">
    <location>
        <begin position="89"/>
        <end position="119"/>
    </location>
</feature>
<gene>
    <name evidence="2" type="ORF">L798_14496</name>
</gene>
<name>A0A067RKR9_ZOONE</name>
<protein>
    <submittedName>
        <fullName evidence="2">Uncharacterized protein</fullName>
    </submittedName>
</protein>
<organism evidence="2 3">
    <name type="scientific">Zootermopsis nevadensis</name>
    <name type="common">Dampwood termite</name>
    <dbReference type="NCBI Taxonomy" id="136037"/>
    <lineage>
        <taxon>Eukaryota</taxon>
        <taxon>Metazoa</taxon>
        <taxon>Ecdysozoa</taxon>
        <taxon>Arthropoda</taxon>
        <taxon>Hexapoda</taxon>
        <taxon>Insecta</taxon>
        <taxon>Pterygota</taxon>
        <taxon>Neoptera</taxon>
        <taxon>Polyneoptera</taxon>
        <taxon>Dictyoptera</taxon>
        <taxon>Blattodea</taxon>
        <taxon>Blattoidea</taxon>
        <taxon>Termitoidae</taxon>
        <taxon>Termopsidae</taxon>
        <taxon>Zootermopsis</taxon>
    </lineage>
</organism>
<feature type="region of interest" description="Disordered" evidence="1">
    <location>
        <begin position="1"/>
        <end position="40"/>
    </location>
</feature>
<evidence type="ECO:0000256" key="1">
    <source>
        <dbReference type="SAM" id="MobiDB-lite"/>
    </source>
</evidence>
<feature type="compositionally biased region" description="Basic and acidic residues" evidence="1">
    <location>
        <begin position="1"/>
        <end position="23"/>
    </location>
</feature>
<feature type="compositionally biased region" description="Polar residues" evidence="1">
    <location>
        <begin position="106"/>
        <end position="119"/>
    </location>
</feature>
<reference evidence="2 3" key="1">
    <citation type="journal article" date="2014" name="Nat. Commun.">
        <title>Molecular traces of alternative social organization in a termite genome.</title>
        <authorList>
            <person name="Terrapon N."/>
            <person name="Li C."/>
            <person name="Robertson H.M."/>
            <person name="Ji L."/>
            <person name="Meng X."/>
            <person name="Booth W."/>
            <person name="Chen Z."/>
            <person name="Childers C.P."/>
            <person name="Glastad K.M."/>
            <person name="Gokhale K."/>
            <person name="Gowin J."/>
            <person name="Gronenberg W."/>
            <person name="Hermansen R.A."/>
            <person name="Hu H."/>
            <person name="Hunt B.G."/>
            <person name="Huylmans A.K."/>
            <person name="Khalil S.M."/>
            <person name="Mitchell R.D."/>
            <person name="Munoz-Torres M.C."/>
            <person name="Mustard J.A."/>
            <person name="Pan H."/>
            <person name="Reese J.T."/>
            <person name="Scharf M.E."/>
            <person name="Sun F."/>
            <person name="Vogel H."/>
            <person name="Xiao J."/>
            <person name="Yang W."/>
            <person name="Yang Z."/>
            <person name="Yang Z."/>
            <person name="Zhou J."/>
            <person name="Zhu J."/>
            <person name="Brent C.S."/>
            <person name="Elsik C.G."/>
            <person name="Goodisman M.A."/>
            <person name="Liberles D.A."/>
            <person name="Roe R.M."/>
            <person name="Vargo E.L."/>
            <person name="Vilcinskas A."/>
            <person name="Wang J."/>
            <person name="Bornberg-Bauer E."/>
            <person name="Korb J."/>
            <person name="Zhang G."/>
            <person name="Liebig J."/>
        </authorList>
    </citation>
    <scope>NUCLEOTIDE SEQUENCE [LARGE SCALE GENOMIC DNA]</scope>
    <source>
        <tissue evidence="2">Whole organism</tissue>
    </source>
</reference>
<dbReference type="AlphaFoldDB" id="A0A067RKR9"/>